<dbReference type="InterPro" id="IPR053888">
    <property type="entry name" value="MRM3-like_sub_bind"/>
</dbReference>
<sequence length="250" mass="27142">MKRIDSIQNGSIKTWKKLHTKKERDKVGKFLVEGFHLVEEALKAEVVETVLIIEDITFPSGWKMDNADVVIVTKDIMQVLSETETPQGIIAVCQKGDVADIDLQGGTYLLLDAVQDPGNIGTMIRTADAAGVRAVIIGNGSVDVYNSKAIRSTQGSLFHVPVIKGDLKEWITKLQVNGVKVYGTSLHEAKPYQEVAVEGPAALIVGNEGSGVQEEVLVMTDENLYIPIHGRAESLNVAVACGILLYYVRG</sequence>
<dbReference type="AlphaFoldDB" id="A0A917AVZ8"/>
<dbReference type="Pfam" id="PF00588">
    <property type="entry name" value="SpoU_methylase"/>
    <property type="match status" value="1"/>
</dbReference>
<evidence type="ECO:0000313" key="5">
    <source>
        <dbReference type="EMBL" id="GGE76623.1"/>
    </source>
</evidence>
<dbReference type="GO" id="GO:0006396">
    <property type="term" value="P:RNA processing"/>
    <property type="evidence" value="ECO:0007669"/>
    <property type="project" value="InterPro"/>
</dbReference>
<keyword evidence="2 5" id="KW-0489">Methyltransferase</keyword>
<dbReference type="SMART" id="SM00967">
    <property type="entry name" value="SpoU_sub_bind"/>
    <property type="match status" value="1"/>
</dbReference>
<dbReference type="Gene3D" id="3.30.1330.30">
    <property type="match status" value="1"/>
</dbReference>
<feature type="domain" description="RNA 2-O ribose methyltransferase substrate binding" evidence="4">
    <location>
        <begin position="31"/>
        <end position="99"/>
    </location>
</feature>
<dbReference type="EMBL" id="BMFK01000002">
    <property type="protein sequence ID" value="GGE76623.1"/>
    <property type="molecule type" value="Genomic_DNA"/>
</dbReference>
<dbReference type="SUPFAM" id="SSF55315">
    <property type="entry name" value="L30e-like"/>
    <property type="match status" value="1"/>
</dbReference>
<comment type="caution">
    <text evidence="5">The sequence shown here is derived from an EMBL/GenBank/DDBJ whole genome shotgun (WGS) entry which is preliminary data.</text>
</comment>
<dbReference type="InterPro" id="IPR001537">
    <property type="entry name" value="SpoU_MeTrfase"/>
</dbReference>
<evidence type="ECO:0000259" key="4">
    <source>
        <dbReference type="SMART" id="SM00967"/>
    </source>
</evidence>
<accession>A0A917AVZ8</accession>
<dbReference type="PANTHER" id="PTHR43191">
    <property type="entry name" value="RRNA METHYLTRANSFERASE 3"/>
    <property type="match status" value="1"/>
</dbReference>
<dbReference type="InterPro" id="IPR029064">
    <property type="entry name" value="Ribosomal_eL30-like_sf"/>
</dbReference>
<reference evidence="5" key="2">
    <citation type="submission" date="2020-09" db="EMBL/GenBank/DDBJ databases">
        <authorList>
            <person name="Sun Q."/>
            <person name="Zhou Y."/>
        </authorList>
    </citation>
    <scope>NUCLEOTIDE SEQUENCE</scope>
    <source>
        <strain evidence="5">CGMCC 1.12698</strain>
    </source>
</reference>
<gene>
    <name evidence="5" type="primary">spoU</name>
    <name evidence="5" type="ORF">GCM10007140_27910</name>
</gene>
<keyword evidence="6" id="KW-1185">Reference proteome</keyword>
<evidence type="ECO:0000256" key="1">
    <source>
        <dbReference type="ARBA" id="ARBA00007228"/>
    </source>
</evidence>
<evidence type="ECO:0000256" key="2">
    <source>
        <dbReference type="ARBA" id="ARBA00022603"/>
    </source>
</evidence>
<dbReference type="InterPro" id="IPR029028">
    <property type="entry name" value="Alpha/beta_knot_MTases"/>
</dbReference>
<dbReference type="Pfam" id="PF22435">
    <property type="entry name" value="MRM3-like_sub_bind"/>
    <property type="match status" value="1"/>
</dbReference>
<protein>
    <submittedName>
        <fullName evidence="5">23S rRNA methyltransferase</fullName>
    </submittedName>
</protein>
<dbReference type="Gene3D" id="3.40.1280.10">
    <property type="match status" value="1"/>
</dbReference>
<dbReference type="SUPFAM" id="SSF75217">
    <property type="entry name" value="alpha/beta knot"/>
    <property type="match status" value="1"/>
</dbReference>
<dbReference type="PANTHER" id="PTHR43191:SF2">
    <property type="entry name" value="RRNA METHYLTRANSFERASE 3, MITOCHONDRIAL"/>
    <property type="match status" value="1"/>
</dbReference>
<proteinExistence type="inferred from homology"/>
<reference evidence="5" key="1">
    <citation type="journal article" date="2014" name="Int. J. Syst. Evol. Microbiol.">
        <title>Complete genome sequence of Corynebacterium casei LMG S-19264T (=DSM 44701T), isolated from a smear-ripened cheese.</title>
        <authorList>
            <consortium name="US DOE Joint Genome Institute (JGI-PGF)"/>
            <person name="Walter F."/>
            <person name="Albersmeier A."/>
            <person name="Kalinowski J."/>
            <person name="Ruckert C."/>
        </authorList>
    </citation>
    <scope>NUCLEOTIDE SEQUENCE</scope>
    <source>
        <strain evidence="5">CGMCC 1.12698</strain>
    </source>
</reference>
<dbReference type="RefSeq" id="WP_188389091.1">
    <property type="nucleotide sequence ID" value="NZ_BMFK01000002.1"/>
</dbReference>
<evidence type="ECO:0000313" key="6">
    <source>
        <dbReference type="Proteomes" id="UP000605259"/>
    </source>
</evidence>
<dbReference type="Proteomes" id="UP000605259">
    <property type="component" value="Unassembled WGS sequence"/>
</dbReference>
<name>A0A917AVZ8_9BACI</name>
<dbReference type="InterPro" id="IPR051259">
    <property type="entry name" value="rRNA_Methyltransferase"/>
</dbReference>
<dbReference type="GO" id="GO:0003723">
    <property type="term" value="F:RNA binding"/>
    <property type="evidence" value="ECO:0007669"/>
    <property type="project" value="InterPro"/>
</dbReference>
<keyword evidence="3" id="KW-0808">Transferase</keyword>
<evidence type="ECO:0000256" key="3">
    <source>
        <dbReference type="ARBA" id="ARBA00022679"/>
    </source>
</evidence>
<dbReference type="GO" id="GO:0008173">
    <property type="term" value="F:RNA methyltransferase activity"/>
    <property type="evidence" value="ECO:0007669"/>
    <property type="project" value="InterPro"/>
</dbReference>
<dbReference type="InterPro" id="IPR029026">
    <property type="entry name" value="tRNA_m1G_MTases_N"/>
</dbReference>
<dbReference type="GO" id="GO:0005737">
    <property type="term" value="C:cytoplasm"/>
    <property type="evidence" value="ECO:0007669"/>
    <property type="project" value="UniProtKB-ARBA"/>
</dbReference>
<dbReference type="InterPro" id="IPR013123">
    <property type="entry name" value="SpoU_subst-bd"/>
</dbReference>
<comment type="similarity">
    <text evidence="1">Belongs to the class IV-like SAM-binding methyltransferase superfamily. RNA methyltransferase TrmH family.</text>
</comment>
<organism evidence="5 6">
    <name type="scientific">Priestia taiwanensis</name>
    <dbReference type="NCBI Taxonomy" id="1347902"/>
    <lineage>
        <taxon>Bacteria</taxon>
        <taxon>Bacillati</taxon>
        <taxon>Bacillota</taxon>
        <taxon>Bacilli</taxon>
        <taxon>Bacillales</taxon>
        <taxon>Bacillaceae</taxon>
        <taxon>Priestia</taxon>
    </lineage>
</organism>
<dbReference type="CDD" id="cd18095">
    <property type="entry name" value="SpoU-like_rRNA-MTase"/>
    <property type="match status" value="1"/>
</dbReference>
<dbReference type="GO" id="GO:0032259">
    <property type="term" value="P:methylation"/>
    <property type="evidence" value="ECO:0007669"/>
    <property type="project" value="UniProtKB-KW"/>
</dbReference>